<name>A0A916NID7_9MICO</name>
<proteinExistence type="predicted"/>
<dbReference type="InterPro" id="IPR005467">
    <property type="entry name" value="His_kinase_dom"/>
</dbReference>
<comment type="cofactor">
    <cofactor evidence="2">
        <name>a divalent metal cation</name>
        <dbReference type="ChEBI" id="CHEBI:60240"/>
    </cofactor>
</comment>
<dbReference type="SMART" id="SM00387">
    <property type="entry name" value="HATPase_c"/>
    <property type="match status" value="1"/>
</dbReference>
<feature type="transmembrane region" description="Helical" evidence="11">
    <location>
        <begin position="183"/>
        <end position="206"/>
    </location>
</feature>
<keyword evidence="7" id="KW-0418">Kinase</keyword>
<dbReference type="Pfam" id="PF00512">
    <property type="entry name" value="HisKA"/>
    <property type="match status" value="1"/>
</dbReference>
<evidence type="ECO:0000313" key="15">
    <source>
        <dbReference type="Proteomes" id="UP000693892"/>
    </source>
</evidence>
<sequence length="494" mass="53530">MDQAAPPETKSRPTAESRWADVSLRTKITGVTVFILSLGLIVAGIGTQSFLRPQLIAVQDAELRQVANSPADVLGPGADTGALTGADVKNAVGRFYVAVLDLTGTISTDNSREGSSTVLPNVPEITPDWAQSHSGKPFGITASDGIEWRTIVIPMMSSQGDGLGGTLLIASSTANTNQLMNKFTLVFTGFSLAVLLLGAALTRILVTNTFAPLFEVERTALEISRGDFSKRILIASPHTEVGHLGQSLNYMLDRIDSSFDERARTIEQMRRFIGDAGHELRTPLVSVRGYAELYRMGALQDEEHVGQAMERIEKEAIRMTSLVEDLLALARLDERRPLELTELQLNRLAADTAMDTMAQDPDREVRVIEDSADPVVTGDEHKVRQVMTNLIGNALRYSPEGSPLEIAVSSDPARNTASFDIIDHGEGVPEQFREKIFDRFWRADNSRNRETGGSGLGLSIVQSIIAAHGGSVRATETPGGGATFRVELPLRVEA</sequence>
<dbReference type="FunFam" id="1.10.287.130:FF:000001">
    <property type="entry name" value="Two-component sensor histidine kinase"/>
    <property type="match status" value="1"/>
</dbReference>
<dbReference type="GO" id="GO:0005509">
    <property type="term" value="F:calcium ion binding"/>
    <property type="evidence" value="ECO:0007669"/>
    <property type="project" value="UniProtKB-ARBA"/>
</dbReference>
<dbReference type="GO" id="GO:0000155">
    <property type="term" value="F:phosphorelay sensor kinase activity"/>
    <property type="evidence" value="ECO:0007669"/>
    <property type="project" value="InterPro"/>
</dbReference>
<feature type="domain" description="Histidine kinase" evidence="12">
    <location>
        <begin position="275"/>
        <end position="492"/>
    </location>
</feature>
<evidence type="ECO:0000256" key="1">
    <source>
        <dbReference type="ARBA" id="ARBA00000085"/>
    </source>
</evidence>
<evidence type="ECO:0000256" key="2">
    <source>
        <dbReference type="ARBA" id="ARBA00001968"/>
    </source>
</evidence>
<dbReference type="Proteomes" id="UP000693892">
    <property type="component" value="Unassembled WGS sequence"/>
</dbReference>
<evidence type="ECO:0000256" key="11">
    <source>
        <dbReference type="SAM" id="Phobius"/>
    </source>
</evidence>
<evidence type="ECO:0000259" key="12">
    <source>
        <dbReference type="PROSITE" id="PS50109"/>
    </source>
</evidence>
<keyword evidence="10 11" id="KW-0472">Membrane</keyword>
<evidence type="ECO:0000256" key="10">
    <source>
        <dbReference type="ARBA" id="ARBA00023136"/>
    </source>
</evidence>
<evidence type="ECO:0000256" key="3">
    <source>
        <dbReference type="ARBA" id="ARBA00012438"/>
    </source>
</evidence>
<dbReference type="EC" id="2.7.13.3" evidence="3"/>
<feature type="domain" description="HAMP" evidence="13">
    <location>
        <begin position="207"/>
        <end position="260"/>
    </location>
</feature>
<dbReference type="PROSITE" id="PS50109">
    <property type="entry name" value="HIS_KIN"/>
    <property type="match status" value="1"/>
</dbReference>
<evidence type="ECO:0000256" key="8">
    <source>
        <dbReference type="ARBA" id="ARBA00022989"/>
    </source>
</evidence>
<dbReference type="InterPro" id="IPR003660">
    <property type="entry name" value="HAMP_dom"/>
</dbReference>
<organism evidence="14 15">
    <name type="scientific">Leucobacter soli</name>
    <dbReference type="NCBI Taxonomy" id="2812850"/>
    <lineage>
        <taxon>Bacteria</taxon>
        <taxon>Bacillati</taxon>
        <taxon>Actinomycetota</taxon>
        <taxon>Actinomycetes</taxon>
        <taxon>Micrococcales</taxon>
        <taxon>Microbacteriaceae</taxon>
        <taxon>Leucobacter</taxon>
    </lineage>
</organism>
<dbReference type="PANTHER" id="PTHR45436:SF5">
    <property type="entry name" value="SENSOR HISTIDINE KINASE TRCS"/>
    <property type="match status" value="1"/>
</dbReference>
<dbReference type="AlphaFoldDB" id="A0A916NID7"/>
<dbReference type="Pfam" id="PF02518">
    <property type="entry name" value="HATPase_c"/>
    <property type="match status" value="1"/>
</dbReference>
<dbReference type="PANTHER" id="PTHR45436">
    <property type="entry name" value="SENSOR HISTIDINE KINASE YKOH"/>
    <property type="match status" value="1"/>
</dbReference>
<dbReference type="GO" id="GO:0005886">
    <property type="term" value="C:plasma membrane"/>
    <property type="evidence" value="ECO:0007669"/>
    <property type="project" value="TreeGrafter"/>
</dbReference>
<dbReference type="CDD" id="cd00075">
    <property type="entry name" value="HATPase"/>
    <property type="match status" value="1"/>
</dbReference>
<keyword evidence="8 11" id="KW-1133">Transmembrane helix</keyword>
<dbReference type="FunFam" id="3.30.565.10:FF:000006">
    <property type="entry name" value="Sensor histidine kinase WalK"/>
    <property type="match status" value="1"/>
</dbReference>
<dbReference type="Pfam" id="PF00672">
    <property type="entry name" value="HAMP"/>
    <property type="match status" value="1"/>
</dbReference>
<feature type="transmembrane region" description="Helical" evidence="11">
    <location>
        <begin position="28"/>
        <end position="46"/>
    </location>
</feature>
<comment type="caution">
    <text evidence="14">The sequence shown here is derived from an EMBL/GenBank/DDBJ whole genome shotgun (WGS) entry which is preliminary data.</text>
</comment>
<evidence type="ECO:0000256" key="4">
    <source>
        <dbReference type="ARBA" id="ARBA00022553"/>
    </source>
</evidence>
<dbReference type="CDD" id="cd06225">
    <property type="entry name" value="HAMP"/>
    <property type="match status" value="1"/>
</dbReference>
<evidence type="ECO:0000256" key="5">
    <source>
        <dbReference type="ARBA" id="ARBA00022679"/>
    </source>
</evidence>
<accession>A0A916NID7</accession>
<keyword evidence="6 11" id="KW-0812">Transmembrane</keyword>
<dbReference type="RefSeq" id="WP_218116319.1">
    <property type="nucleotide sequence ID" value="NZ_CAJVAP010000037.1"/>
</dbReference>
<evidence type="ECO:0000259" key="13">
    <source>
        <dbReference type="PROSITE" id="PS50885"/>
    </source>
</evidence>
<evidence type="ECO:0000256" key="9">
    <source>
        <dbReference type="ARBA" id="ARBA00023012"/>
    </source>
</evidence>
<gene>
    <name evidence="14" type="primary">sasA_3</name>
    <name evidence="14" type="ORF">LEUCIP111803_02392</name>
</gene>
<keyword evidence="9" id="KW-0902">Two-component regulatory system</keyword>
<evidence type="ECO:0000256" key="6">
    <source>
        <dbReference type="ARBA" id="ARBA00022692"/>
    </source>
</evidence>
<keyword evidence="15" id="KW-1185">Reference proteome</keyword>
<dbReference type="SMART" id="SM00388">
    <property type="entry name" value="HisKA"/>
    <property type="match status" value="1"/>
</dbReference>
<comment type="catalytic activity">
    <reaction evidence="1">
        <text>ATP + protein L-histidine = ADP + protein N-phospho-L-histidine.</text>
        <dbReference type="EC" id="2.7.13.3"/>
    </reaction>
</comment>
<keyword evidence="4" id="KW-0597">Phosphoprotein</keyword>
<reference evidence="14" key="1">
    <citation type="submission" date="2021-06" db="EMBL/GenBank/DDBJ databases">
        <authorList>
            <person name="Criscuolo A."/>
        </authorList>
    </citation>
    <scope>NUCLEOTIDE SEQUENCE</scope>
    <source>
        <strain evidence="14">CIP111803</strain>
    </source>
</reference>
<dbReference type="InterPro" id="IPR003594">
    <property type="entry name" value="HATPase_dom"/>
</dbReference>
<dbReference type="InterPro" id="IPR050428">
    <property type="entry name" value="TCS_sensor_his_kinase"/>
</dbReference>
<dbReference type="EMBL" id="CAJVAP010000037">
    <property type="protein sequence ID" value="CAG7620825.1"/>
    <property type="molecule type" value="Genomic_DNA"/>
</dbReference>
<keyword evidence="5 14" id="KW-0808">Transferase</keyword>
<dbReference type="InterPro" id="IPR003661">
    <property type="entry name" value="HisK_dim/P_dom"/>
</dbReference>
<protein>
    <recommendedName>
        <fullName evidence="3">histidine kinase</fullName>
        <ecNumber evidence="3">2.7.13.3</ecNumber>
    </recommendedName>
</protein>
<dbReference type="PROSITE" id="PS50885">
    <property type="entry name" value="HAMP"/>
    <property type="match status" value="1"/>
</dbReference>
<evidence type="ECO:0000313" key="14">
    <source>
        <dbReference type="EMBL" id="CAG7620825.1"/>
    </source>
</evidence>
<dbReference type="CDD" id="cd00082">
    <property type="entry name" value="HisKA"/>
    <property type="match status" value="1"/>
</dbReference>
<dbReference type="SMART" id="SM00304">
    <property type="entry name" value="HAMP"/>
    <property type="match status" value="1"/>
</dbReference>
<evidence type="ECO:0000256" key="7">
    <source>
        <dbReference type="ARBA" id="ARBA00022777"/>
    </source>
</evidence>